<name>A7I185_CAMHC</name>
<dbReference type="SUPFAM" id="SSF53474">
    <property type="entry name" value="alpha/beta-Hydrolases"/>
    <property type="match status" value="1"/>
</dbReference>
<reference evidence="2" key="1">
    <citation type="submission" date="2007-07" db="EMBL/GenBank/DDBJ databases">
        <title>Complete genome sequence of Campylobacter hominis ATCC BAA-381, a commensal isolated from the human gastrointestinal tract.</title>
        <authorList>
            <person name="Fouts D.E."/>
            <person name="Mongodin E.F."/>
            <person name="Puiu D."/>
            <person name="Sebastian Y."/>
            <person name="Miller W.G."/>
            <person name="Mandrell R.E."/>
            <person name="Nelson K.E."/>
        </authorList>
    </citation>
    <scope>NUCLEOTIDE SEQUENCE [LARGE SCALE GENOMIC DNA]</scope>
    <source>
        <strain evidence="2">ATCC BAA-381 / LMG 19568 / NCTC 13146 / CH001A</strain>
    </source>
</reference>
<dbReference type="InterPro" id="IPR008886">
    <property type="entry name" value="UPF0227/Esterase_YqiA"/>
</dbReference>
<keyword evidence="2" id="KW-1185">Reference proteome</keyword>
<evidence type="ECO:0000313" key="2">
    <source>
        <dbReference type="Proteomes" id="UP000002407"/>
    </source>
</evidence>
<dbReference type="Pfam" id="PF05728">
    <property type="entry name" value="UPF0227"/>
    <property type="match status" value="1"/>
</dbReference>
<dbReference type="KEGG" id="cha:CHAB381_0695"/>
<gene>
    <name evidence="1" type="ordered locus">CHAB381_0695</name>
</gene>
<dbReference type="Gene3D" id="3.40.50.1820">
    <property type="entry name" value="alpha/beta hydrolase"/>
    <property type="match status" value="1"/>
</dbReference>
<dbReference type="InterPro" id="IPR029058">
    <property type="entry name" value="AB_hydrolase_fold"/>
</dbReference>
<evidence type="ECO:0000313" key="1">
    <source>
        <dbReference type="EMBL" id="ABS51092.1"/>
    </source>
</evidence>
<dbReference type="RefSeq" id="WP_012108563.1">
    <property type="nucleotide sequence ID" value="NC_009714.1"/>
</dbReference>
<accession>A7I185</accession>
<dbReference type="eggNOG" id="ENOG50319RK">
    <property type="taxonomic scope" value="Bacteria"/>
</dbReference>
<sequence>MISECEKISEFNGKIKIKFNFESLKKGNIKMQSFKECLDDIKLKRVLIIHGFNSSGNGTTASNIKSVLNDFGITKIIAPNFNLLNYDETISKINELSKNVDIVIGHSLGGYYAMSLERPENFKILINPCIDPSIINLTLNSNKKINLRGLNRQLTFGMFAKSDELFDFYDYFKDNFSAEFYGVLNYTRIPGTHRPDKDSLERGLIKAFEYFTKIHNSIDLIPDETLPINENSIFNDFSKNQNLNEKFVNVLTGNDRETSKYKDKVYEILYNSYKDIGGVAGLENPDNLISDSDFWKLEIKNNEILSVFIYTFKRGGRKVQYIGTNGTPEGKKSMYNIVKDDLRLKDRNAWIECSGAVEHIYLKMGARKMPIDEVRKRLQDKEVLDLTDKDIKSYKGKNNINDGYHYKRIIGGKYHIKLMVY</sequence>
<proteinExistence type="predicted"/>
<dbReference type="AlphaFoldDB" id="A7I185"/>
<protein>
    <submittedName>
        <fullName evidence="1">Uncharacterized protein</fullName>
    </submittedName>
</protein>
<dbReference type="EMBL" id="CP000776">
    <property type="protein sequence ID" value="ABS51092.1"/>
    <property type="molecule type" value="Genomic_DNA"/>
</dbReference>
<organism evidence="1 2">
    <name type="scientific">Campylobacter hominis (strain ATCC BAA-381 / DSM 21671 / CCUG 45161 / LMG 19568 / NCTC 13146 / CH001A)</name>
    <dbReference type="NCBI Taxonomy" id="360107"/>
    <lineage>
        <taxon>Bacteria</taxon>
        <taxon>Pseudomonadati</taxon>
        <taxon>Campylobacterota</taxon>
        <taxon>Epsilonproteobacteria</taxon>
        <taxon>Campylobacterales</taxon>
        <taxon>Campylobacteraceae</taxon>
        <taxon>Campylobacter</taxon>
    </lineage>
</organism>
<dbReference type="Proteomes" id="UP000002407">
    <property type="component" value="Chromosome"/>
</dbReference>
<dbReference type="ESTHER" id="camhc-a7i185">
    <property type="family name" value="abh_upf00227"/>
</dbReference>
<dbReference type="HOGENOM" id="CLU_651638_0_0_7"/>